<gene>
    <name evidence="1" type="ORF">CRU78_10360</name>
</gene>
<organism evidence="1 2">
    <name type="scientific">Candidatus Accumulibacter phosphatis</name>
    <dbReference type="NCBI Taxonomy" id="327160"/>
    <lineage>
        <taxon>Bacteria</taxon>
        <taxon>Pseudomonadati</taxon>
        <taxon>Pseudomonadota</taxon>
        <taxon>Betaproteobacteria</taxon>
        <taxon>Candidatus Accumulibacter</taxon>
    </lineage>
</organism>
<dbReference type="AlphaFoldDB" id="A0A6A7RVE8"/>
<proteinExistence type="predicted"/>
<evidence type="ECO:0000313" key="2">
    <source>
        <dbReference type="Proteomes" id="UP000342300"/>
    </source>
</evidence>
<dbReference type="Proteomes" id="UP000342300">
    <property type="component" value="Unassembled WGS sequence"/>
</dbReference>
<evidence type="ECO:0000313" key="1">
    <source>
        <dbReference type="EMBL" id="MQM30892.1"/>
    </source>
</evidence>
<name>A0A6A7RVE8_9PROT</name>
<comment type="caution">
    <text evidence="1">The sequence shown here is derived from an EMBL/GenBank/DDBJ whole genome shotgun (WGS) entry which is preliminary data.</text>
</comment>
<sequence>MKFRKYLCPACRQKTGVEIVYGHPSYETFEMAERGEVALGGCCIDLEGPERKCTACEHEWRITRREVKFV</sequence>
<accession>A0A6A7RVE8</accession>
<dbReference type="EMBL" id="PDHS01000228">
    <property type="protein sequence ID" value="MQM30892.1"/>
    <property type="molecule type" value="Genomic_DNA"/>
</dbReference>
<protein>
    <submittedName>
        <fullName evidence="1">Uncharacterized protein</fullName>
    </submittedName>
</protein>
<reference evidence="1 2" key="1">
    <citation type="submission" date="2017-09" db="EMBL/GenBank/DDBJ databases">
        <title>Metagenomic Analysis Reveals Denitrifying Candidatus Accumulibacter and Flanking Population as a Source of N2O.</title>
        <authorList>
            <person name="Gao H."/>
            <person name="Mao Y."/>
            <person name="Zhao X."/>
            <person name="Liu W.-T."/>
            <person name="Zhang T."/>
            <person name="Wells G."/>
        </authorList>
    </citation>
    <scope>NUCLEOTIDE SEQUENCE [LARGE SCALE GENOMIC DNA]</scope>
    <source>
        <strain evidence="1">CANDO_2_IC</strain>
    </source>
</reference>